<feature type="compositionally biased region" description="Gly residues" evidence="1">
    <location>
        <begin position="177"/>
        <end position="186"/>
    </location>
</feature>
<comment type="caution">
    <text evidence="2">The sequence shown here is derived from an EMBL/GenBank/DDBJ whole genome shotgun (WGS) entry which is preliminary data.</text>
</comment>
<reference evidence="2 3" key="2">
    <citation type="submission" date="2019-09" db="EMBL/GenBank/DDBJ databases">
        <authorList>
            <person name="Jin C."/>
        </authorList>
    </citation>
    <scope>NUCLEOTIDE SEQUENCE [LARGE SCALE GENOMIC DNA]</scope>
    <source>
        <strain evidence="2 3">BN140002</strain>
    </source>
</reference>
<feature type="compositionally biased region" description="Basic and acidic residues" evidence="1">
    <location>
        <begin position="159"/>
        <end position="168"/>
    </location>
</feature>
<dbReference type="RefSeq" id="WP_149816915.1">
    <property type="nucleotide sequence ID" value="NZ_VUOA01000019.1"/>
</dbReference>
<organism evidence="2 3">
    <name type="scientific">Salinarimonas soli</name>
    <dbReference type="NCBI Taxonomy" id="1638099"/>
    <lineage>
        <taxon>Bacteria</taxon>
        <taxon>Pseudomonadati</taxon>
        <taxon>Pseudomonadota</taxon>
        <taxon>Alphaproteobacteria</taxon>
        <taxon>Hyphomicrobiales</taxon>
        <taxon>Salinarimonadaceae</taxon>
        <taxon>Salinarimonas</taxon>
    </lineage>
</organism>
<dbReference type="EMBL" id="VUOA01000019">
    <property type="protein sequence ID" value="KAA2237232.1"/>
    <property type="molecule type" value="Genomic_DNA"/>
</dbReference>
<dbReference type="AlphaFoldDB" id="A0A5B2VFU7"/>
<name>A0A5B2VFU7_9HYPH</name>
<evidence type="ECO:0000256" key="1">
    <source>
        <dbReference type="SAM" id="MobiDB-lite"/>
    </source>
</evidence>
<dbReference type="Proteomes" id="UP000323142">
    <property type="component" value="Unassembled WGS sequence"/>
</dbReference>
<protein>
    <submittedName>
        <fullName evidence="2">Uncharacterized protein</fullName>
    </submittedName>
</protein>
<gene>
    <name evidence="2" type="ORF">F0L46_09470</name>
</gene>
<accession>A0A5B2VFU7</accession>
<sequence>MRATDTRRARARELLVTTRLSEDTISRLIRIPLRALRRMVDVEGITRPRSGVAELILQVQAAAGTPEDRWEALVQCLWGLVAAETRAQTGRAPEERAPVLSPDELKTLLRGTLALETALAQARAALVQRGLGEGAAASETGHEPDAGNLAEIRAELARRVAEAHRPGDDAGLARGDAGAGPDGALP</sequence>
<evidence type="ECO:0000313" key="2">
    <source>
        <dbReference type="EMBL" id="KAA2237232.1"/>
    </source>
</evidence>
<evidence type="ECO:0000313" key="3">
    <source>
        <dbReference type="Proteomes" id="UP000323142"/>
    </source>
</evidence>
<proteinExistence type="predicted"/>
<reference evidence="2 3" key="1">
    <citation type="submission" date="2019-09" db="EMBL/GenBank/DDBJ databases">
        <title>Salinarimonas rosea gen. nov., sp. nov., a new member of the a-2 subgroup of the Proteobacteria.</title>
        <authorList>
            <person name="Liu J."/>
        </authorList>
    </citation>
    <scope>NUCLEOTIDE SEQUENCE [LARGE SCALE GENOMIC DNA]</scope>
    <source>
        <strain evidence="2 3">BN140002</strain>
    </source>
</reference>
<keyword evidence="3" id="KW-1185">Reference proteome</keyword>
<feature type="region of interest" description="Disordered" evidence="1">
    <location>
        <begin position="159"/>
        <end position="186"/>
    </location>
</feature>